<dbReference type="HOGENOM" id="CLU_2594910_0_0_1"/>
<dbReference type="VEuPathDB" id="FungiDB:HpaG803906"/>
<evidence type="ECO:0000313" key="2">
    <source>
        <dbReference type="Proteomes" id="UP000011713"/>
    </source>
</evidence>
<dbReference type="EMBL" id="JH598126">
    <property type="status" value="NOT_ANNOTATED_CDS"/>
    <property type="molecule type" value="Genomic_DNA"/>
</dbReference>
<dbReference type="AlphaFoldDB" id="M4BC90"/>
<dbReference type="Proteomes" id="UP000011713">
    <property type="component" value="Unassembled WGS sequence"/>
</dbReference>
<accession>M4BC90</accession>
<dbReference type="InParanoid" id="M4BC90"/>
<organism evidence="1 2">
    <name type="scientific">Hyaloperonospora arabidopsidis (strain Emoy2)</name>
    <name type="common">Downy mildew agent</name>
    <name type="synonym">Peronospora arabidopsidis</name>
    <dbReference type="NCBI Taxonomy" id="559515"/>
    <lineage>
        <taxon>Eukaryota</taxon>
        <taxon>Sar</taxon>
        <taxon>Stramenopiles</taxon>
        <taxon>Oomycota</taxon>
        <taxon>Peronosporomycetes</taxon>
        <taxon>Peronosporales</taxon>
        <taxon>Peronosporaceae</taxon>
        <taxon>Hyaloperonospora</taxon>
    </lineage>
</organism>
<name>M4BC90_HYAAE</name>
<reference evidence="2" key="1">
    <citation type="journal article" date="2010" name="Science">
        <title>Signatures of adaptation to obligate biotrophy in the Hyaloperonospora arabidopsidis genome.</title>
        <authorList>
            <person name="Baxter L."/>
            <person name="Tripathy S."/>
            <person name="Ishaque N."/>
            <person name="Boot N."/>
            <person name="Cabral A."/>
            <person name="Kemen E."/>
            <person name="Thines M."/>
            <person name="Ah-Fong A."/>
            <person name="Anderson R."/>
            <person name="Badejoko W."/>
            <person name="Bittner-Eddy P."/>
            <person name="Boore J.L."/>
            <person name="Chibucos M.C."/>
            <person name="Coates M."/>
            <person name="Dehal P."/>
            <person name="Delehaunty K."/>
            <person name="Dong S."/>
            <person name="Downton P."/>
            <person name="Dumas B."/>
            <person name="Fabro G."/>
            <person name="Fronick C."/>
            <person name="Fuerstenberg S.I."/>
            <person name="Fulton L."/>
            <person name="Gaulin E."/>
            <person name="Govers F."/>
            <person name="Hughes L."/>
            <person name="Humphray S."/>
            <person name="Jiang R.H."/>
            <person name="Judelson H."/>
            <person name="Kamoun S."/>
            <person name="Kyung K."/>
            <person name="Meijer H."/>
            <person name="Minx P."/>
            <person name="Morris P."/>
            <person name="Nelson J."/>
            <person name="Phuntumart V."/>
            <person name="Qutob D."/>
            <person name="Rehmany A."/>
            <person name="Rougon-Cardoso A."/>
            <person name="Ryden P."/>
            <person name="Torto-Alalibo T."/>
            <person name="Studholme D."/>
            <person name="Wang Y."/>
            <person name="Win J."/>
            <person name="Wood J."/>
            <person name="Clifton S.W."/>
            <person name="Rogers J."/>
            <person name="Van den Ackerveken G."/>
            <person name="Jones J.D."/>
            <person name="McDowell J.M."/>
            <person name="Beynon J."/>
            <person name="Tyler B.M."/>
        </authorList>
    </citation>
    <scope>NUCLEOTIDE SEQUENCE [LARGE SCALE GENOMIC DNA]</scope>
    <source>
        <strain evidence="2">Emoy2</strain>
    </source>
</reference>
<sequence length="80" mass="9013">MLTARRSQLGIATASWLKRRCTVRFLWEITTSVVARSFVASAPCLKKRDCPSRFGTSFLWHCAQSTRLAKNAQFASFITA</sequence>
<protein>
    <submittedName>
        <fullName evidence="1">Uncharacterized protein</fullName>
    </submittedName>
</protein>
<reference evidence="1" key="2">
    <citation type="submission" date="2015-06" db="UniProtKB">
        <authorList>
            <consortium name="EnsemblProtists"/>
        </authorList>
    </citation>
    <scope>IDENTIFICATION</scope>
    <source>
        <strain evidence="1">Emoy2</strain>
    </source>
</reference>
<evidence type="ECO:0000313" key="1">
    <source>
        <dbReference type="EnsemblProtists" id="HpaP803906"/>
    </source>
</evidence>
<dbReference type="EnsemblProtists" id="HpaT803906">
    <property type="protein sequence ID" value="HpaP803906"/>
    <property type="gene ID" value="HpaG803906"/>
</dbReference>
<proteinExistence type="predicted"/>
<keyword evidence="2" id="KW-1185">Reference proteome</keyword>